<evidence type="ECO:0000313" key="1">
    <source>
        <dbReference type="EMBL" id="WHZ59607.1"/>
    </source>
</evidence>
<gene>
    <name evidence="1" type="ORF">QLQ22_09855</name>
</gene>
<dbReference type="EMBL" id="CP126116">
    <property type="protein sequence ID" value="WHZ59607.1"/>
    <property type="molecule type" value="Genomic_DNA"/>
</dbReference>
<reference evidence="2" key="1">
    <citation type="journal article" date="2025" name="Aquaculture">
        <title>Assessment of the bioflocculant production and safety properties of Metabacillus hrfriensis sp. nov. based on phenotypic and whole-genome sequencing analysis.</title>
        <authorList>
            <person name="Zhang R."/>
            <person name="Zhao Z."/>
            <person name="Luo L."/>
            <person name="Wang S."/>
            <person name="Guo K."/>
            <person name="Xu W."/>
        </authorList>
    </citation>
    <scope>NUCLEOTIDE SEQUENCE [LARGE SCALE GENOMIC DNA]</scope>
    <source>
        <strain evidence="2">CT-WN-B3</strain>
    </source>
</reference>
<accession>A0ACD4RGU7</accession>
<protein>
    <submittedName>
        <fullName evidence="1">Efflux RND transporter periplasmic adaptor subunit</fullName>
    </submittedName>
</protein>
<evidence type="ECO:0000313" key="2">
    <source>
        <dbReference type="Proteomes" id="UP001226091"/>
    </source>
</evidence>
<keyword evidence="2" id="KW-1185">Reference proteome</keyword>
<organism evidence="1 2">
    <name type="scientific">Metabacillus hrfriensis</name>
    <dbReference type="NCBI Taxonomy" id="3048891"/>
    <lineage>
        <taxon>Bacteria</taxon>
        <taxon>Bacillati</taxon>
        <taxon>Bacillota</taxon>
        <taxon>Bacilli</taxon>
        <taxon>Bacillales</taxon>
        <taxon>Bacillaceae</taxon>
        <taxon>Metabacillus</taxon>
    </lineage>
</organism>
<sequence>MKKKIWLSIGVVSIIVLLVGVNVYRAMSKEEVTVSTVKLSQQEIASNVMVPGTLRFQNEQYIYQDPEKGEIAEILVKEGETVNAGTPLLRYENEQFSLEKEQNALSIESSYLKINQLEKQLDDLSEKEKDLSKQVGKEEAEKTIEAEHNQLEMEQKMADIELRQLLLQKETIEKQLNTLEVKSDIAGTVITIEEHPEQTSEQGGMKAVIHIAKTDQFIVSGVLSEYDSLKAAEGQPVTLSSDVVPDAEWKGKVSKIGLFPETSSSTMGTENAAVQYPVEVIIEGSEMKAKPGFKLIMEIETEKRNVQTVPVDAVKQDGEDYFVYTVEDGKTKKKTIEIGTASSDYMEVKEGLSADDAIVSKPKDDLLSGTEVTVK</sequence>
<name>A0ACD4RGU7_9BACI</name>
<proteinExistence type="predicted"/>
<dbReference type="Proteomes" id="UP001226091">
    <property type="component" value="Chromosome"/>
</dbReference>